<dbReference type="AlphaFoldDB" id="A0A250JZY3"/>
<dbReference type="Proteomes" id="UP000217343">
    <property type="component" value="Chromosome"/>
</dbReference>
<reference evidence="1 2" key="1">
    <citation type="submission" date="2017-06" db="EMBL/GenBank/DDBJ databases">
        <title>Sequencing and comparative analysis of myxobacterial genomes.</title>
        <authorList>
            <person name="Rupp O."/>
            <person name="Goesmann A."/>
            <person name="Sogaard-Andersen L."/>
        </authorList>
    </citation>
    <scope>NUCLEOTIDE SEQUENCE [LARGE SCALE GENOMIC DNA]</scope>
    <source>
        <strain evidence="1 2">DSM 14697</strain>
    </source>
</reference>
<accession>A0A250JZY3</accession>
<dbReference type="EMBL" id="CP022203">
    <property type="protein sequence ID" value="ATB49248.1"/>
    <property type="molecule type" value="Genomic_DNA"/>
</dbReference>
<protein>
    <submittedName>
        <fullName evidence="1">Uncharacterized protein</fullName>
    </submittedName>
</protein>
<evidence type="ECO:0000313" key="1">
    <source>
        <dbReference type="EMBL" id="ATB49248.1"/>
    </source>
</evidence>
<dbReference type="KEGG" id="mmas:MYMAC_004890"/>
<sequence length="35" mass="4121">MAHKSQPDYSSRALDGLKQDLRERLKLSRPLIRIK</sequence>
<name>A0A250JZY3_9BACT</name>
<gene>
    <name evidence="1" type="ORF">MYMAC_004890</name>
</gene>
<organism evidence="1 2">
    <name type="scientific">Corallococcus macrosporus DSM 14697</name>
    <dbReference type="NCBI Taxonomy" id="1189310"/>
    <lineage>
        <taxon>Bacteria</taxon>
        <taxon>Pseudomonadati</taxon>
        <taxon>Myxococcota</taxon>
        <taxon>Myxococcia</taxon>
        <taxon>Myxococcales</taxon>
        <taxon>Cystobacterineae</taxon>
        <taxon>Myxococcaceae</taxon>
        <taxon>Corallococcus</taxon>
    </lineage>
</organism>
<proteinExistence type="predicted"/>
<keyword evidence="2" id="KW-1185">Reference proteome</keyword>
<evidence type="ECO:0000313" key="2">
    <source>
        <dbReference type="Proteomes" id="UP000217343"/>
    </source>
</evidence>